<keyword evidence="1" id="KW-0645">Protease</keyword>
<keyword evidence="1" id="KW-0749">Sporulation</keyword>
<organism evidence="4 5">
    <name type="scientific">Bacillus thermozeamaize</name>
    <dbReference type="NCBI Taxonomy" id="230954"/>
    <lineage>
        <taxon>Bacteria</taxon>
        <taxon>Bacillati</taxon>
        <taxon>Bacillota</taxon>
        <taxon>Bacilli</taxon>
        <taxon>Bacillales</taxon>
        <taxon>Bacillaceae</taxon>
        <taxon>Bacillus</taxon>
    </lineage>
</organism>
<dbReference type="PIRSF" id="PIRSF018571">
    <property type="entry name" value="SpoIIGA"/>
    <property type="match status" value="1"/>
</dbReference>
<evidence type="ECO:0000256" key="2">
    <source>
        <dbReference type="PIRSR" id="PIRSR018571-1"/>
    </source>
</evidence>
<dbReference type="InterPro" id="IPR005081">
    <property type="entry name" value="SpoIIGA"/>
</dbReference>
<feature type="transmembrane region" description="Helical" evidence="3">
    <location>
        <begin position="60"/>
        <end position="78"/>
    </location>
</feature>
<dbReference type="GO" id="GO:0030435">
    <property type="term" value="P:sporulation resulting in formation of a cellular spore"/>
    <property type="evidence" value="ECO:0007669"/>
    <property type="project" value="UniProtKB-KW"/>
</dbReference>
<keyword evidence="3" id="KW-1133">Transmembrane helix</keyword>
<keyword evidence="1" id="KW-1003">Cell membrane</keyword>
<comment type="subunit">
    <text evidence="1">Self-associates. Interacts with SigE. Interacts with SpoIIR.</text>
</comment>
<dbReference type="AlphaFoldDB" id="A0A1Y3PRH9"/>
<proteinExistence type="inferred from homology"/>
<feature type="active site" evidence="2">
    <location>
        <position position="182"/>
    </location>
</feature>
<comment type="function">
    <text evidence="1">Probable aspartic protease that is responsible for the proteolytic cleavage of the RNA polymerase sigma E factor (SigE/spoIIGB) to yield the active peptide in the mother cell during sporulation. Responds to a signal from the forespore that is triggered by the extracellular signal protein SpoIIR.</text>
</comment>
<gene>
    <name evidence="4" type="ORF">BAA01_13155</name>
</gene>
<dbReference type="GO" id="GO:0030436">
    <property type="term" value="P:asexual sporulation"/>
    <property type="evidence" value="ECO:0007669"/>
    <property type="project" value="InterPro"/>
</dbReference>
<keyword evidence="1" id="KW-0064">Aspartyl protease</keyword>
<keyword evidence="3" id="KW-0812">Transmembrane</keyword>
<dbReference type="EMBL" id="LZRT01000070">
    <property type="protein sequence ID" value="OUM87748.1"/>
    <property type="molecule type" value="Genomic_DNA"/>
</dbReference>
<dbReference type="Proteomes" id="UP000196475">
    <property type="component" value="Unassembled WGS sequence"/>
</dbReference>
<feature type="transmembrane region" description="Helical" evidence="3">
    <location>
        <begin position="90"/>
        <end position="108"/>
    </location>
</feature>
<evidence type="ECO:0000313" key="4">
    <source>
        <dbReference type="EMBL" id="OUM87748.1"/>
    </source>
</evidence>
<sequence>MVYLDLLFVQNVLMDYLLLSLTSTWRHRPVRKWRLWLAAFLGGLYVLFFFFLAFGFLYTFITKILFSCIMLMIAFGFGDWREFLRLVSTFYMTAFAVGGGVFAFYWLLQSQVDVLYHFHVLRTMDMTQLSVVFVLAAGYPLSWVFAKSAYRSLQNQKLKWDHLIRVEGAISGQFFHCIGLVDTGNQLYDPLSRIPVMMAEISVFPFLPQQIRRLVEESNQPHFLPELDGLDDLWASRLRLIPYRTIGQQQSWLIALRPDRLSLWTSEKVCETKKVLIGLTSTPLSSDGAYQAIVHPSLLQYQAS</sequence>
<dbReference type="GO" id="GO:0005886">
    <property type="term" value="C:plasma membrane"/>
    <property type="evidence" value="ECO:0007669"/>
    <property type="project" value="UniProtKB-SubCell"/>
</dbReference>
<dbReference type="GO" id="GO:0006508">
    <property type="term" value="P:proteolysis"/>
    <property type="evidence" value="ECO:0007669"/>
    <property type="project" value="UniProtKB-KW"/>
</dbReference>
<accession>A0A1Y3PRH9</accession>
<keyword evidence="1" id="KW-0378">Hydrolase</keyword>
<dbReference type="EC" id="3.4.23.-" evidence="1"/>
<evidence type="ECO:0000313" key="5">
    <source>
        <dbReference type="Proteomes" id="UP000196475"/>
    </source>
</evidence>
<protein>
    <recommendedName>
        <fullName evidence="1">Sporulation sigma-E factor-processing peptidase</fullName>
        <ecNumber evidence="1">3.4.23.-</ecNumber>
    </recommendedName>
    <alternativeName>
        <fullName evidence="1">Membrane-associated aspartic protease</fullName>
    </alternativeName>
    <alternativeName>
        <fullName evidence="1">Stage II sporulation protein GA</fullName>
    </alternativeName>
</protein>
<comment type="caution">
    <text evidence="4">The sequence shown here is derived from an EMBL/GenBank/DDBJ whole genome shotgun (WGS) entry which is preliminary data.</text>
</comment>
<feature type="transmembrane region" description="Helical" evidence="3">
    <location>
        <begin position="128"/>
        <end position="146"/>
    </location>
</feature>
<keyword evidence="1 3" id="KW-0472">Membrane</keyword>
<reference evidence="5" key="1">
    <citation type="submission" date="2016-06" db="EMBL/GenBank/DDBJ databases">
        <authorList>
            <person name="Nascimento L."/>
            <person name="Pereira R.V."/>
            <person name="Martins L.F."/>
            <person name="Quaggio R.B."/>
            <person name="Silva A.M."/>
            <person name="Setubal J.C."/>
        </authorList>
    </citation>
    <scope>NUCLEOTIDE SEQUENCE [LARGE SCALE GENOMIC DNA]</scope>
</reference>
<dbReference type="GO" id="GO:0004190">
    <property type="term" value="F:aspartic-type endopeptidase activity"/>
    <property type="evidence" value="ECO:0007669"/>
    <property type="project" value="UniProtKB-KW"/>
</dbReference>
<evidence type="ECO:0000256" key="3">
    <source>
        <dbReference type="SAM" id="Phobius"/>
    </source>
</evidence>
<comment type="subcellular location">
    <subcellularLocation>
        <location evidence="1">Cell membrane</location>
    </subcellularLocation>
</comment>
<evidence type="ECO:0000256" key="1">
    <source>
        <dbReference type="PIRNR" id="PIRNR018571"/>
    </source>
</evidence>
<feature type="transmembrane region" description="Helical" evidence="3">
    <location>
        <begin position="35"/>
        <end position="54"/>
    </location>
</feature>
<comment type="similarity">
    <text evidence="1">Belongs to the peptidase U4 family.</text>
</comment>
<dbReference type="NCBIfam" id="TIGR02854">
    <property type="entry name" value="spore_II_GA"/>
    <property type="match status" value="1"/>
</dbReference>
<dbReference type="Pfam" id="PF03419">
    <property type="entry name" value="Peptidase_U4"/>
    <property type="match status" value="1"/>
</dbReference>
<name>A0A1Y3PRH9_9BACI</name>